<reference evidence="2" key="1">
    <citation type="submission" date="2021-01" db="EMBL/GenBank/DDBJ databases">
        <authorList>
            <person name="Corre E."/>
            <person name="Pelletier E."/>
            <person name="Niang G."/>
            <person name="Scheremetjew M."/>
            <person name="Finn R."/>
            <person name="Kale V."/>
            <person name="Holt S."/>
            <person name="Cochrane G."/>
            <person name="Meng A."/>
            <person name="Brown T."/>
            <person name="Cohen L."/>
        </authorList>
    </citation>
    <scope>NUCLEOTIDE SEQUENCE</scope>
    <source>
        <strain evidence="2">SM1012Den-03</strain>
    </source>
</reference>
<gene>
    <name evidence="2" type="ORF">SMAR0320_LOCUS22832</name>
</gene>
<evidence type="ECO:0000256" key="1">
    <source>
        <dbReference type="SAM" id="MobiDB-lite"/>
    </source>
</evidence>
<dbReference type="EMBL" id="HBGZ01031970">
    <property type="protein sequence ID" value="CAD9630364.1"/>
    <property type="molecule type" value="Transcribed_RNA"/>
</dbReference>
<feature type="region of interest" description="Disordered" evidence="1">
    <location>
        <begin position="24"/>
        <end position="56"/>
    </location>
</feature>
<feature type="compositionally biased region" description="Acidic residues" evidence="1">
    <location>
        <begin position="89"/>
        <end position="103"/>
    </location>
</feature>
<feature type="region of interest" description="Disordered" evidence="1">
    <location>
        <begin position="155"/>
        <end position="185"/>
    </location>
</feature>
<feature type="compositionally biased region" description="Basic and acidic residues" evidence="1">
    <location>
        <begin position="159"/>
        <end position="175"/>
    </location>
</feature>
<name>A0A7S2Q1Y4_9STRA</name>
<accession>A0A7S2Q1Y4</accession>
<sequence>MLGIVPGPNAVFEWTQEWIQTLNQADEDKPPTFNVVESPPGHRHKRRDSWDSHGESILRNGYQKKRSVSWSKTIQVQTFQDSESRDDVPESESEESESDESYDDLQINLSNTMDDGGAENRDFDAVGDDVADIKKTDIVCEDAAYNTVTENTDTVNAEVADKRESGDGNPNEKRILPPSASEESEDVFAQIEVSYTGASENAPYKISTDQSNEDVFDLVAASSTISEFTMEGITAPTDHEPITHSSEKVKPSNIFTPVLLPSNFRLENRLDTTDSGSFCTLSEDDRSLISNMDETASLVARRAASDDESIVNLRRRKEEYDDTKQREIDGVLGHLGINLPLPSMKNFWSAMLANEVLCTSEAASFDMKGSNAEGDYTEVHRTGSISEASIEDLLPIKKSMSDGDGSDDVDSDMATLSKDVSMSQDELGNAWHIQNAKKKKSKFRRFSLNRKKTAGFNEVPSNTVPSIKKRGLFNRRRKKSKAAAPQLLVC</sequence>
<evidence type="ECO:0000313" key="2">
    <source>
        <dbReference type="EMBL" id="CAD9630364.1"/>
    </source>
</evidence>
<protein>
    <submittedName>
        <fullName evidence="2">Uncharacterized protein</fullName>
    </submittedName>
</protein>
<organism evidence="2">
    <name type="scientific">Skeletonema marinoi</name>
    <dbReference type="NCBI Taxonomy" id="267567"/>
    <lineage>
        <taxon>Eukaryota</taxon>
        <taxon>Sar</taxon>
        <taxon>Stramenopiles</taxon>
        <taxon>Ochrophyta</taxon>
        <taxon>Bacillariophyta</taxon>
        <taxon>Coscinodiscophyceae</taxon>
        <taxon>Thalassiosirophycidae</taxon>
        <taxon>Thalassiosirales</taxon>
        <taxon>Skeletonemataceae</taxon>
        <taxon>Skeletonema</taxon>
        <taxon>Skeletonema marinoi-dohrnii complex</taxon>
    </lineage>
</organism>
<feature type="region of interest" description="Disordered" evidence="1">
    <location>
        <begin position="77"/>
        <end position="123"/>
    </location>
</feature>
<dbReference type="AlphaFoldDB" id="A0A7S2Q1Y4"/>
<proteinExistence type="predicted"/>